<feature type="region of interest" description="Disordered" evidence="1">
    <location>
        <begin position="1270"/>
        <end position="1357"/>
    </location>
</feature>
<dbReference type="Proteomes" id="UP001172457">
    <property type="component" value="Chromosome 3"/>
</dbReference>
<feature type="compositionally biased region" description="Basic and acidic residues" evidence="1">
    <location>
        <begin position="1410"/>
        <end position="1421"/>
    </location>
</feature>
<protein>
    <recommendedName>
        <fullName evidence="2">Retrotransposon gag domain-containing protein</fullName>
    </recommendedName>
</protein>
<evidence type="ECO:0000313" key="4">
    <source>
        <dbReference type="Proteomes" id="UP001172457"/>
    </source>
</evidence>
<accession>A0AA38WNU1</accession>
<dbReference type="PANTHER" id="PTHR33067">
    <property type="entry name" value="RNA-DIRECTED DNA POLYMERASE-RELATED"/>
    <property type="match status" value="1"/>
</dbReference>
<feature type="compositionally biased region" description="Basic residues" evidence="1">
    <location>
        <begin position="1000"/>
        <end position="1010"/>
    </location>
</feature>
<feature type="domain" description="Retrotransposon gag" evidence="2">
    <location>
        <begin position="167"/>
        <end position="260"/>
    </location>
</feature>
<dbReference type="EMBL" id="JARYMX010000003">
    <property type="protein sequence ID" value="KAJ9559310.1"/>
    <property type="molecule type" value="Genomic_DNA"/>
</dbReference>
<comment type="caution">
    <text evidence="3">The sequence shown here is derived from an EMBL/GenBank/DDBJ whole genome shotgun (WGS) entry which is preliminary data.</text>
</comment>
<organism evidence="3 4">
    <name type="scientific">Centaurea solstitialis</name>
    <name type="common">yellow star-thistle</name>
    <dbReference type="NCBI Taxonomy" id="347529"/>
    <lineage>
        <taxon>Eukaryota</taxon>
        <taxon>Viridiplantae</taxon>
        <taxon>Streptophyta</taxon>
        <taxon>Embryophyta</taxon>
        <taxon>Tracheophyta</taxon>
        <taxon>Spermatophyta</taxon>
        <taxon>Magnoliopsida</taxon>
        <taxon>eudicotyledons</taxon>
        <taxon>Gunneridae</taxon>
        <taxon>Pentapetalae</taxon>
        <taxon>asterids</taxon>
        <taxon>campanulids</taxon>
        <taxon>Asterales</taxon>
        <taxon>Asteraceae</taxon>
        <taxon>Carduoideae</taxon>
        <taxon>Cardueae</taxon>
        <taxon>Centaureinae</taxon>
        <taxon>Centaurea</taxon>
    </lineage>
</organism>
<dbReference type="InterPro" id="IPR005162">
    <property type="entry name" value="Retrotrans_gag_dom"/>
</dbReference>
<reference evidence="3" key="1">
    <citation type="submission" date="2023-03" db="EMBL/GenBank/DDBJ databases">
        <title>Chromosome-scale reference genome and RAD-based genetic map of yellow starthistle (Centaurea solstitialis) reveal putative structural variation and QTLs associated with invader traits.</title>
        <authorList>
            <person name="Reatini B."/>
            <person name="Cang F.A."/>
            <person name="Jiang Q."/>
            <person name="Mckibben M.T.W."/>
            <person name="Barker M.S."/>
            <person name="Rieseberg L.H."/>
            <person name="Dlugosch K.M."/>
        </authorList>
    </citation>
    <scope>NUCLEOTIDE SEQUENCE</scope>
    <source>
        <strain evidence="3">CAN-66</strain>
        <tissue evidence="3">Leaf</tissue>
    </source>
</reference>
<feature type="compositionally biased region" description="Basic and acidic residues" evidence="1">
    <location>
        <begin position="1433"/>
        <end position="1447"/>
    </location>
</feature>
<dbReference type="CDD" id="cd00303">
    <property type="entry name" value="retropepsin_like"/>
    <property type="match status" value="2"/>
</dbReference>
<dbReference type="InterPro" id="IPR021109">
    <property type="entry name" value="Peptidase_aspartic_dom_sf"/>
</dbReference>
<feature type="domain" description="Retrotransposon gag" evidence="2">
    <location>
        <begin position="1098"/>
        <end position="1191"/>
    </location>
</feature>
<name>A0AA38WNU1_9ASTR</name>
<dbReference type="Gene3D" id="2.40.70.10">
    <property type="entry name" value="Acid Proteases"/>
    <property type="match status" value="2"/>
</dbReference>
<evidence type="ECO:0000313" key="3">
    <source>
        <dbReference type="EMBL" id="KAJ9559310.1"/>
    </source>
</evidence>
<feature type="compositionally biased region" description="Basic and acidic residues" evidence="1">
    <location>
        <begin position="559"/>
        <end position="568"/>
    </location>
</feature>
<feature type="region of interest" description="Disordered" evidence="1">
    <location>
        <begin position="1000"/>
        <end position="1022"/>
    </location>
</feature>
<feature type="compositionally biased region" description="Low complexity" evidence="1">
    <location>
        <begin position="1334"/>
        <end position="1346"/>
    </location>
</feature>
<proteinExistence type="predicted"/>
<feature type="compositionally biased region" description="Acidic residues" evidence="1">
    <location>
        <begin position="1422"/>
        <end position="1432"/>
    </location>
</feature>
<dbReference type="PANTHER" id="PTHR33067:SF31">
    <property type="entry name" value="RNA-DIRECTED DNA POLYMERASE"/>
    <property type="match status" value="1"/>
</dbReference>
<dbReference type="Pfam" id="PF03732">
    <property type="entry name" value="Retrotrans_gag"/>
    <property type="match status" value="2"/>
</dbReference>
<feature type="region of interest" description="Disordered" evidence="1">
    <location>
        <begin position="559"/>
        <end position="585"/>
    </location>
</feature>
<gene>
    <name evidence="3" type="ORF">OSB04_013924</name>
</gene>
<feature type="compositionally biased region" description="Acidic residues" evidence="1">
    <location>
        <begin position="543"/>
        <end position="552"/>
    </location>
</feature>
<feature type="compositionally biased region" description="Polar residues" evidence="1">
    <location>
        <begin position="1276"/>
        <end position="1296"/>
    </location>
</feature>
<keyword evidence="4" id="KW-1185">Reference proteome</keyword>
<feature type="region of interest" description="Disordered" evidence="1">
    <location>
        <begin position="1402"/>
        <end position="1466"/>
    </location>
</feature>
<sequence length="1748" mass="196967">MFGAEIGADASAQQNRGQMRILKVSLVAQIAQYSAQLHLRRTHWCMPRRRLAADLVPFDPEIERTARKLRKQAKLRKSQRMGDANPPERVPMRTLATPNLRAVQRGAPGPNIPNNNFEIKHGTIQLVQANQFGGSALEDPHSHLRTFEKICNTFKMNGPPEDAIKLRLFPFSLRDRAAAWEESLPAGQIETWNDMIRAFLNKFFPPGRTAILLAEITHFTQGDLESLYETWERYKGLLKKCPHHGLNNWMIIQTFFGGLHQQFKNDITAAAGGALMNKTFEEAWELIENLAEHSYATPRSAVRRVASVQESDELKEIKAQLVALTSQLKGTSLHMAHQGDGGYSDQFQSGGEPQQTEQVQFLQNKNRPRNDPFSDTYNEGWRNHPNLSYGGQRETMGQQQAGNRSNFSSSSQSNNVYRPPGYNQRKYEAGENKYGLEEMMMKFASKIENTVGELASSMGTMATTVGAVKAATEQNTASIRILEGQMGQIADALNIRNQGQFPSQTERKMKEDCNVIQLRSGKELGIPKVAEAKIPKKRKPENTIEDQDDEEVDAEIKMEEKNEEKNDSTTEATKPASKPMAPRVPYPNRLKLHKDEIQFSKFLEVFKKLHINIPFADALAQMPSYMKFLKDIISNKRKIEEHAMVALTEECSAIIQNKLPQKLKDPGSFTIPIQIGVSTFGKALCDLGASINLMPLSIFRKLGLGEVQPTNVILQLADRSIKYPYGVIEDVLVKVGKFYFPVDFFILDIDEDKEIPLILGRPFLATGGALIDVQGGKLTLRVGDESVEFNVFRTAQNRRESEGVHQVDMIDTLLEDTSLHPNRLDAYENAASYTERTKRFHDRHLREKVVEVPPCRAVELEGSDGAKFKGRHKVLGNVVKRAKTPCFLGADHGADHRVDLTVVLHHEVISFEEHKEKWNDFEQDRAQKGQNMFGAEIGADASAQQNRGQMRILKVSLVAQIAQYSAQLHLRRTHWCMPRRRLAADLVPFDPEIERTARKLRKQAKLRKSQRMGDANPPERVPMRTLATPNLRAVQRGAPGPNIPNNNFEIKHGTIQLVQANQFGGSALEDPHSHLRTFEKICNTFKMNGPPEDAIKLRLFPFSLRDRAAAWEESLPAGQIETWNDMIRAFLNKFFPPGRTAILLAEITHFTQGDLESLYETWERYKGLLKKCPHHGLNNWMIIQTFFGGLHQQFKNDITAAAGGALMNKTFEEAWELIENLAEHSYATPRSAVRRVASVQESDELKEIKAQLVALTSQLKGTSLHMAHQGDGGYSDQFQSGGEPQQTEQVQFLQNKNRPRNDPFSDTYNEGWRNHPNLSYGGQRETMGQQQAGNRSNFSSSSQSNNVYRPPGYNQRKYEAGENKYGLEEMMMKFASKIENTVGELASSMGTMATTVGAEWQGVGNSKGCGSEDTKKGKPENTIEDQDDEEVDAEIKMEEKNEEKNDSTTEATKPASKPMAPRVPYPNRLKLHKDEIQFSKFLEVFKKLHINIPFADALAQMPSYMKFLKDIISNKRKIEEHATVALTEECSAIIQNKLPQKLKDPGSFTIPIQIGVSTFGKALCDLGVSINLMPLSIFRKLGLGEVQPTNVILQLADRSIKYPYGVIEDVLVKVGKFYFPVDFFILDIDEDKEIPLILGRPFLATGGALIDVQGGKLTLRVGDESVEFNVFRTAQNRRESEGVHQVDMIDTLLEDTSLHPNRLDAYENAASYTERTKRFHDRHLREKVVEVPPCRAVELEGSDGAKFK</sequence>
<feature type="compositionally biased region" description="Polar residues" evidence="1">
    <location>
        <begin position="345"/>
        <end position="365"/>
    </location>
</feature>
<feature type="compositionally biased region" description="Low complexity" evidence="1">
    <location>
        <begin position="403"/>
        <end position="415"/>
    </location>
</feature>
<feature type="region of interest" description="Disordered" evidence="1">
    <location>
        <begin position="339"/>
        <end position="424"/>
    </location>
</feature>
<feature type="non-terminal residue" evidence="3">
    <location>
        <position position="1"/>
    </location>
</feature>
<evidence type="ECO:0000259" key="2">
    <source>
        <dbReference type="Pfam" id="PF03732"/>
    </source>
</evidence>
<feature type="region of interest" description="Disordered" evidence="1">
    <location>
        <begin position="533"/>
        <end position="552"/>
    </location>
</feature>
<evidence type="ECO:0000256" key="1">
    <source>
        <dbReference type="SAM" id="MobiDB-lite"/>
    </source>
</evidence>
<feature type="region of interest" description="Disordered" evidence="1">
    <location>
        <begin position="71"/>
        <end position="91"/>
    </location>
</feature>